<comment type="caution">
    <text evidence="1">The sequence shown here is derived from an EMBL/GenBank/DDBJ whole genome shotgun (WGS) entry which is preliminary data.</text>
</comment>
<proteinExistence type="predicted"/>
<dbReference type="AlphaFoldDB" id="A0AAU9PNN6"/>
<dbReference type="EMBL" id="CAKMRJ010005745">
    <property type="protein sequence ID" value="CAH1451859.1"/>
    <property type="molecule type" value="Genomic_DNA"/>
</dbReference>
<keyword evidence="2" id="KW-1185">Reference proteome</keyword>
<evidence type="ECO:0000313" key="2">
    <source>
        <dbReference type="Proteomes" id="UP001157418"/>
    </source>
</evidence>
<accession>A0AAU9PNN6</accession>
<organism evidence="1 2">
    <name type="scientific">Lactuca virosa</name>
    <dbReference type="NCBI Taxonomy" id="75947"/>
    <lineage>
        <taxon>Eukaryota</taxon>
        <taxon>Viridiplantae</taxon>
        <taxon>Streptophyta</taxon>
        <taxon>Embryophyta</taxon>
        <taxon>Tracheophyta</taxon>
        <taxon>Spermatophyta</taxon>
        <taxon>Magnoliopsida</taxon>
        <taxon>eudicotyledons</taxon>
        <taxon>Gunneridae</taxon>
        <taxon>Pentapetalae</taxon>
        <taxon>asterids</taxon>
        <taxon>campanulids</taxon>
        <taxon>Asterales</taxon>
        <taxon>Asteraceae</taxon>
        <taxon>Cichorioideae</taxon>
        <taxon>Cichorieae</taxon>
        <taxon>Lactucinae</taxon>
        <taxon>Lactuca</taxon>
    </lineage>
</organism>
<reference evidence="1 2" key="1">
    <citation type="submission" date="2022-01" db="EMBL/GenBank/DDBJ databases">
        <authorList>
            <person name="Xiong W."/>
            <person name="Schranz E."/>
        </authorList>
    </citation>
    <scope>NUCLEOTIDE SEQUENCE [LARGE SCALE GENOMIC DNA]</scope>
</reference>
<dbReference type="Proteomes" id="UP001157418">
    <property type="component" value="Unassembled WGS sequence"/>
</dbReference>
<gene>
    <name evidence="1" type="ORF">LVIROSA_LOCUS37190</name>
</gene>
<protein>
    <submittedName>
        <fullName evidence="1">Uncharacterized protein</fullName>
    </submittedName>
</protein>
<sequence>MWIPTLDYFDALREKYGFQLEDSVVIPLDGASFLDRPTRKVGIFFKAFNIVYRLTTYYFLDELLCKHGVNIYELNPNVMTKIAAFEMLCCSQGFLLDIWVFKNYFCLSSSNEK</sequence>
<name>A0AAU9PNN6_9ASTR</name>
<evidence type="ECO:0000313" key="1">
    <source>
        <dbReference type="EMBL" id="CAH1451859.1"/>
    </source>
</evidence>